<reference evidence="1 2" key="1">
    <citation type="submission" date="2023-02" db="EMBL/GenBank/DDBJ databases">
        <title>Devosia algicola sp. nov., isolated from the phycosphere of marine algae.</title>
        <authorList>
            <person name="Kim J.M."/>
            <person name="Lee J.K."/>
            <person name="Choi B.J."/>
            <person name="Bayburt H."/>
            <person name="Jeon C.O."/>
        </authorList>
    </citation>
    <scope>NUCLEOTIDE SEQUENCE [LARGE SCALE GENOMIC DNA]</scope>
    <source>
        <strain evidence="1 2">G20-9</strain>
    </source>
</reference>
<keyword evidence="2" id="KW-1185">Reference proteome</keyword>
<accession>A0ABY7YJ51</accession>
<name>A0ABY7YJ51_9HYPH</name>
<gene>
    <name evidence="1" type="ORF">PSQ19_10585</name>
</gene>
<dbReference type="Proteomes" id="UP001220530">
    <property type="component" value="Chromosome"/>
</dbReference>
<dbReference type="RefSeq" id="WP_282217704.1">
    <property type="nucleotide sequence ID" value="NZ_CP118246.1"/>
</dbReference>
<evidence type="ECO:0000313" key="1">
    <source>
        <dbReference type="EMBL" id="WDR01293.1"/>
    </source>
</evidence>
<organism evidence="1 2">
    <name type="scientific">Devosia algicola</name>
    <dbReference type="NCBI Taxonomy" id="3026418"/>
    <lineage>
        <taxon>Bacteria</taxon>
        <taxon>Pseudomonadati</taxon>
        <taxon>Pseudomonadota</taxon>
        <taxon>Alphaproteobacteria</taxon>
        <taxon>Hyphomicrobiales</taxon>
        <taxon>Devosiaceae</taxon>
        <taxon>Devosia</taxon>
    </lineage>
</organism>
<evidence type="ECO:0000313" key="2">
    <source>
        <dbReference type="Proteomes" id="UP001220530"/>
    </source>
</evidence>
<proteinExistence type="predicted"/>
<sequence>MYINGHELASVHYKSDGTVLAEADLMDSTSGGFGGLGDALKDIGTTQEAAAKSVKGLAVTYTVTNSKGVDQPRHSQTFERVIIPHTLHAGSKFVNAGFRAPWMARMWVIPFAVEPAYFDRRVLEADLAQVRSSVAALDGRAVPLEDTPHTMISHSSLGHRTAMLAREMDRMSRDGNAPFADRMAVIVEETGIFAGDETPIVTTSVDLMQIWGGTLPGTPPVNGLSWTLAESLALAHTGASERVGFGTTFATLQTSAGLSVSPVGSAEQAARYQTDLADALLNDIENGRQVMVFSHLGNGIYLSREPETGLIVGRMPGGRGQSVASRTILEAETPARLKAAEDLALGIEFLMNTAEAGVCLAASPGSTDPDAMLRHNVRCLAIYASNIATLGGPTVAAAVLLGQFADCIYRTPEKPIQCGIAGVSAGIGLVSGLQTRGAERVVGSLFTSSVKGLSTIKDASSIPSAE</sequence>
<dbReference type="EMBL" id="CP118246">
    <property type="protein sequence ID" value="WDR01293.1"/>
    <property type="molecule type" value="Genomic_DNA"/>
</dbReference>
<protein>
    <submittedName>
        <fullName evidence="1">Uncharacterized protein</fullName>
    </submittedName>
</protein>